<evidence type="ECO:0008006" key="4">
    <source>
        <dbReference type="Google" id="ProtNLM"/>
    </source>
</evidence>
<comment type="caution">
    <text evidence="2">The sequence shown here is derived from an EMBL/GenBank/DDBJ whole genome shotgun (WGS) entry which is preliminary data.</text>
</comment>
<dbReference type="InterPro" id="IPR036374">
    <property type="entry name" value="OxRdtase_Mopterin-bd_sf"/>
</dbReference>
<reference evidence="2 3" key="1">
    <citation type="journal article" date="2016" name="Environ. Microbiol.">
        <title>New Methyloceanibacter diversity from North Sea sediments includes methanotroph containing solely the soluble methane monooxygenase.</title>
        <authorList>
            <person name="Vekeman B."/>
            <person name="Kerckhof F.M."/>
            <person name="Cremers G."/>
            <person name="de Vos P."/>
            <person name="Vandamme P."/>
            <person name="Boon N."/>
            <person name="Op den Camp H.J."/>
            <person name="Heylen K."/>
        </authorList>
    </citation>
    <scope>NUCLEOTIDE SEQUENCE [LARGE SCALE GENOMIC DNA]</scope>
    <source>
        <strain evidence="2 3">R-67177</strain>
    </source>
</reference>
<dbReference type="RefSeq" id="WP_069623337.1">
    <property type="nucleotide sequence ID" value="NZ_LPWD01000106.1"/>
</dbReference>
<dbReference type="AlphaFoldDB" id="A0A1E3WCC7"/>
<protein>
    <recommendedName>
        <fullName evidence="4">Oxidoreductase molybdopterin-binding domain-containing protein</fullName>
    </recommendedName>
</protein>
<name>A0A1E3WCC7_9HYPH</name>
<gene>
    <name evidence="2" type="ORF">AUC71_09560</name>
</gene>
<keyword evidence="3" id="KW-1185">Reference proteome</keyword>
<organism evidence="2 3">
    <name type="scientific">Methyloceanibacter marginalis</name>
    <dbReference type="NCBI Taxonomy" id="1774971"/>
    <lineage>
        <taxon>Bacteria</taxon>
        <taxon>Pseudomonadati</taxon>
        <taxon>Pseudomonadota</taxon>
        <taxon>Alphaproteobacteria</taxon>
        <taxon>Hyphomicrobiales</taxon>
        <taxon>Hyphomicrobiaceae</taxon>
        <taxon>Methyloceanibacter</taxon>
    </lineage>
</organism>
<evidence type="ECO:0000313" key="2">
    <source>
        <dbReference type="EMBL" id="ODS03468.1"/>
    </source>
</evidence>
<accession>A0A1E3WCC7</accession>
<feature type="chain" id="PRO_5009139336" description="Oxidoreductase molybdopterin-binding domain-containing protein" evidence="1">
    <location>
        <begin position="20"/>
        <end position="184"/>
    </location>
</feature>
<evidence type="ECO:0000313" key="3">
    <source>
        <dbReference type="Proteomes" id="UP000095042"/>
    </source>
</evidence>
<dbReference type="SUPFAM" id="SSF56524">
    <property type="entry name" value="Oxidoreductase molybdopterin-binding domain"/>
    <property type="match status" value="1"/>
</dbReference>
<proteinExistence type="predicted"/>
<keyword evidence="1" id="KW-0732">Signal</keyword>
<evidence type="ECO:0000256" key="1">
    <source>
        <dbReference type="SAM" id="SignalP"/>
    </source>
</evidence>
<sequence length="184" mass="19630">MARVLTLFLIVLASFPALAADDAAAPKDMVVLTVGGLVGKPNRGPIDAKHDSLLSVLKVEFKHGFEFDRATLEALPQGTVKAKPIELEKEATFTGPLLSEVLGFIEAAKVKTTFVAVDGYTGYLLPEDIDGSDYILALEADGVPLGLGQQGPLWLLNTRAEGFTPGKDGRGSHVWALVYMHIGE</sequence>
<dbReference type="Proteomes" id="UP000095042">
    <property type="component" value="Unassembled WGS sequence"/>
</dbReference>
<feature type="signal peptide" evidence="1">
    <location>
        <begin position="1"/>
        <end position="19"/>
    </location>
</feature>
<dbReference type="EMBL" id="LPWD01000106">
    <property type="protein sequence ID" value="ODS03468.1"/>
    <property type="molecule type" value="Genomic_DNA"/>
</dbReference>